<name>A0A090TWG7_9VIBR</name>
<reference evidence="1 2" key="1">
    <citation type="submission" date="2014-09" db="EMBL/GenBank/DDBJ databases">
        <title>Vibrio maritimus JCM 19240. (C210) whole genome shotgun sequence.</title>
        <authorList>
            <person name="Sawabe T."/>
            <person name="Meirelles P."/>
            <person name="Nakanishi M."/>
            <person name="Sayaka M."/>
            <person name="Hattori M."/>
            <person name="Ohkuma M."/>
        </authorList>
    </citation>
    <scope>NUCLEOTIDE SEQUENCE [LARGE SCALE GENOMIC DNA]</scope>
    <source>
        <strain evidence="1 2">JCM 19240</strain>
    </source>
</reference>
<accession>A0A090TWG7</accession>
<proteinExistence type="predicted"/>
<organism evidence="1 2">
    <name type="scientific">Vibrio maritimus</name>
    <dbReference type="NCBI Taxonomy" id="990268"/>
    <lineage>
        <taxon>Bacteria</taxon>
        <taxon>Pseudomonadati</taxon>
        <taxon>Pseudomonadota</taxon>
        <taxon>Gammaproteobacteria</taxon>
        <taxon>Vibrionales</taxon>
        <taxon>Vibrionaceae</taxon>
        <taxon>Vibrio</taxon>
    </lineage>
</organism>
<sequence>MPQKFSDYSGHDASMEKHLTFEMPEQKPSSIINAFLGVI</sequence>
<reference evidence="1 2" key="2">
    <citation type="submission" date="2014-09" db="EMBL/GenBank/DDBJ databases">
        <authorList>
            <consortium name="NBRP consortium"/>
            <person name="Sawabe T."/>
            <person name="Meirelles P."/>
            <person name="Nakanishi M."/>
            <person name="Sayaka M."/>
            <person name="Hattori M."/>
            <person name="Ohkuma M."/>
        </authorList>
    </citation>
    <scope>NUCLEOTIDE SEQUENCE [LARGE SCALE GENOMIC DNA]</scope>
    <source>
        <strain evidence="1 2">JCM 19240</strain>
    </source>
</reference>
<gene>
    <name evidence="1" type="ORF">JCM19240_3647</name>
</gene>
<protein>
    <submittedName>
        <fullName evidence="1">Uncharacterized protein</fullName>
    </submittedName>
</protein>
<evidence type="ECO:0000313" key="1">
    <source>
        <dbReference type="EMBL" id="GAL35277.1"/>
    </source>
</evidence>
<evidence type="ECO:0000313" key="2">
    <source>
        <dbReference type="Proteomes" id="UP000029224"/>
    </source>
</evidence>
<dbReference type="AlphaFoldDB" id="A0A090TWG7"/>
<comment type="caution">
    <text evidence="1">The sequence shown here is derived from an EMBL/GenBank/DDBJ whole genome shotgun (WGS) entry which is preliminary data.</text>
</comment>
<dbReference type="EMBL" id="BBMT01000006">
    <property type="protein sequence ID" value="GAL35277.1"/>
    <property type="molecule type" value="Genomic_DNA"/>
</dbReference>
<keyword evidence="2" id="KW-1185">Reference proteome</keyword>
<dbReference type="Proteomes" id="UP000029224">
    <property type="component" value="Unassembled WGS sequence"/>
</dbReference>